<evidence type="ECO:0000256" key="1">
    <source>
        <dbReference type="SAM" id="MobiDB-lite"/>
    </source>
</evidence>
<comment type="caution">
    <text evidence="2">The sequence shown here is derived from an EMBL/GenBank/DDBJ whole genome shotgun (WGS) entry which is preliminary data.</text>
</comment>
<feature type="region of interest" description="Disordered" evidence="1">
    <location>
        <begin position="180"/>
        <end position="231"/>
    </location>
</feature>
<dbReference type="InterPro" id="IPR037688">
    <property type="entry name" value="ZBBX"/>
</dbReference>
<evidence type="ECO:0000313" key="5">
    <source>
        <dbReference type="Proteomes" id="UP000320475"/>
    </source>
</evidence>
<reference evidence="4 5" key="1">
    <citation type="journal article" date="2019" name="Sci. Rep.">
        <title>Comparative genomics of chytrid fungi reveal insights into the obligate biotrophic and pathogenic lifestyle of Synchytrium endobioticum.</title>
        <authorList>
            <person name="van de Vossenberg B.T.L.H."/>
            <person name="Warris S."/>
            <person name="Nguyen H.D.T."/>
            <person name="van Gent-Pelzer M.P.E."/>
            <person name="Joly D.L."/>
            <person name="van de Geest H.C."/>
            <person name="Bonants P.J.M."/>
            <person name="Smith D.S."/>
            <person name="Levesque C.A."/>
            <person name="van der Lee T.A.J."/>
        </authorList>
    </citation>
    <scope>NUCLEOTIDE SEQUENCE [LARGE SCALE GENOMIC DNA]</scope>
    <source>
        <strain evidence="3 5">LEV6574</strain>
        <strain evidence="2 4">MB42</strain>
    </source>
</reference>
<dbReference type="VEuPathDB" id="FungiDB:SeMB42_g03355"/>
<feature type="compositionally biased region" description="Polar residues" evidence="1">
    <location>
        <begin position="74"/>
        <end position="90"/>
    </location>
</feature>
<feature type="region of interest" description="Disordered" evidence="1">
    <location>
        <begin position="66"/>
        <end position="117"/>
    </location>
</feature>
<accession>A0A507D725</accession>
<dbReference type="EMBL" id="QEAN01000118">
    <property type="protein sequence ID" value="TPX47352.1"/>
    <property type="molecule type" value="Genomic_DNA"/>
</dbReference>
<protein>
    <submittedName>
        <fullName evidence="2">Uncharacterized protein</fullName>
    </submittedName>
</protein>
<dbReference type="AlphaFoldDB" id="A0A507D725"/>
<gene>
    <name evidence="3" type="ORF">SeLEV6574_g01945</name>
    <name evidence="2" type="ORF">SeMB42_g03355</name>
</gene>
<feature type="compositionally biased region" description="Low complexity" evidence="1">
    <location>
        <begin position="14"/>
        <end position="38"/>
    </location>
</feature>
<sequence>MDHRIHPRSNGSTSYLLSKAPSSSAPRPSKPKAYSPRSLIMSESQKLELENLRMEERLNALRDEMKALRDSRSQKSSLWKSAQSSGSLSRYAQEARKRAPTKDSDPGKRNEDGLAMPMWNVTIPTTASNSRPQTPNSSTSYREPNMQQLIEDSLLDGPCFSESDSRASFLEALDAWRSGSTSTTSASVTAEESKTGNIIKRPDTQASSTQHSSTTTTTTSVSPTLSSVVIPSSTSGMSYKDKLLLARLRKDSKMWNLQ</sequence>
<evidence type="ECO:0000313" key="4">
    <source>
        <dbReference type="Proteomes" id="UP000317494"/>
    </source>
</evidence>
<feature type="compositionally biased region" description="Low complexity" evidence="1">
    <location>
        <begin position="207"/>
        <end position="231"/>
    </location>
</feature>
<dbReference type="PANTHER" id="PTHR28634">
    <property type="entry name" value="ZINC FINGER B-BOX DOMAIN-CONTAINING PROTEIN 1"/>
    <property type="match status" value="1"/>
</dbReference>
<name>A0A507D725_9FUNG</name>
<organism evidence="2 4">
    <name type="scientific">Synchytrium endobioticum</name>
    <dbReference type="NCBI Taxonomy" id="286115"/>
    <lineage>
        <taxon>Eukaryota</taxon>
        <taxon>Fungi</taxon>
        <taxon>Fungi incertae sedis</taxon>
        <taxon>Chytridiomycota</taxon>
        <taxon>Chytridiomycota incertae sedis</taxon>
        <taxon>Chytridiomycetes</taxon>
        <taxon>Synchytriales</taxon>
        <taxon>Synchytriaceae</taxon>
        <taxon>Synchytrium</taxon>
    </lineage>
</organism>
<dbReference type="PANTHER" id="PTHR28634:SF1">
    <property type="entry name" value="ZINC FINGER B-BOX DOMAIN-CONTAINING PROTEIN 1"/>
    <property type="match status" value="1"/>
</dbReference>
<dbReference type="EMBL" id="QEAM01000049">
    <property type="protein sequence ID" value="TPX48577.1"/>
    <property type="molecule type" value="Genomic_DNA"/>
</dbReference>
<dbReference type="Proteomes" id="UP000317494">
    <property type="component" value="Unassembled WGS sequence"/>
</dbReference>
<feature type="region of interest" description="Disordered" evidence="1">
    <location>
        <begin position="1"/>
        <end position="43"/>
    </location>
</feature>
<dbReference type="Proteomes" id="UP000320475">
    <property type="component" value="Unassembled WGS sequence"/>
</dbReference>
<evidence type="ECO:0000313" key="2">
    <source>
        <dbReference type="EMBL" id="TPX47352.1"/>
    </source>
</evidence>
<feature type="region of interest" description="Disordered" evidence="1">
    <location>
        <begin position="123"/>
        <end position="142"/>
    </location>
</feature>
<feature type="compositionally biased region" description="Basic and acidic residues" evidence="1">
    <location>
        <begin position="93"/>
        <end position="112"/>
    </location>
</feature>
<proteinExistence type="predicted"/>
<keyword evidence="4" id="KW-1185">Reference proteome</keyword>
<evidence type="ECO:0000313" key="3">
    <source>
        <dbReference type="EMBL" id="TPX48577.1"/>
    </source>
</evidence>
<feature type="compositionally biased region" description="Low complexity" evidence="1">
    <location>
        <begin position="180"/>
        <end position="190"/>
    </location>
</feature>